<dbReference type="Proteomes" id="UP000733379">
    <property type="component" value="Unassembled WGS sequence"/>
</dbReference>
<gene>
    <name evidence="1" type="ORF">KO481_16920</name>
</gene>
<dbReference type="EMBL" id="JAHKNI010000005">
    <property type="protein sequence ID" value="MBU3063204.1"/>
    <property type="molecule type" value="Genomic_DNA"/>
</dbReference>
<comment type="caution">
    <text evidence="1">The sequence shown here is derived from an EMBL/GenBank/DDBJ whole genome shotgun (WGS) entry which is preliminary data.</text>
</comment>
<protein>
    <submittedName>
        <fullName evidence="1">Uncharacterized protein</fullName>
    </submittedName>
</protein>
<sequence>MAGSEHIPGVEPHHIVRRGNHRATVYTGWPEGEPRRLYWPESADGTLLGHPTPVAAKAILIARRYLRSVTTTPASR</sequence>
<accession>A0ABS6AYX3</accession>
<name>A0ABS6AYX3_9NOCA</name>
<evidence type="ECO:0000313" key="2">
    <source>
        <dbReference type="Proteomes" id="UP000733379"/>
    </source>
</evidence>
<keyword evidence="2" id="KW-1185">Reference proteome</keyword>
<organism evidence="1 2">
    <name type="scientific">Nocardia albiluteola</name>
    <dbReference type="NCBI Taxonomy" id="2842303"/>
    <lineage>
        <taxon>Bacteria</taxon>
        <taxon>Bacillati</taxon>
        <taxon>Actinomycetota</taxon>
        <taxon>Actinomycetes</taxon>
        <taxon>Mycobacteriales</taxon>
        <taxon>Nocardiaceae</taxon>
        <taxon>Nocardia</taxon>
    </lineage>
</organism>
<evidence type="ECO:0000313" key="1">
    <source>
        <dbReference type="EMBL" id="MBU3063204.1"/>
    </source>
</evidence>
<dbReference type="RefSeq" id="WP_215918115.1">
    <property type="nucleotide sequence ID" value="NZ_JAHKNI010000005.1"/>
</dbReference>
<proteinExistence type="predicted"/>
<reference evidence="1 2" key="1">
    <citation type="submission" date="2021-06" db="EMBL/GenBank/DDBJ databases">
        <title>Actinomycetes sequencing.</title>
        <authorList>
            <person name="Shan Q."/>
        </authorList>
    </citation>
    <scope>NUCLEOTIDE SEQUENCE [LARGE SCALE GENOMIC DNA]</scope>
    <source>
        <strain evidence="1 2">NEAU-G5</strain>
    </source>
</reference>